<dbReference type="InterPro" id="IPR036188">
    <property type="entry name" value="FAD/NAD-bd_sf"/>
</dbReference>
<accession>A0ABQ7U009</accession>
<dbReference type="PANTHER" id="PTHR42923:SF17">
    <property type="entry name" value="AMINE OXIDASE DOMAIN-CONTAINING PROTEIN"/>
    <property type="match status" value="1"/>
</dbReference>
<evidence type="ECO:0000313" key="1">
    <source>
        <dbReference type="EMBL" id="KAH0738995.1"/>
    </source>
</evidence>
<reference evidence="1 2" key="1">
    <citation type="journal article" date="2021" name="bioRxiv">
        <title>Chromosome-scale and haplotype-resolved genome assembly of a tetraploid potato cultivar.</title>
        <authorList>
            <person name="Sun H."/>
            <person name="Jiao W.-B."/>
            <person name="Krause K."/>
            <person name="Campoy J.A."/>
            <person name="Goel M."/>
            <person name="Folz-Donahue K."/>
            <person name="Kukat C."/>
            <person name="Huettel B."/>
            <person name="Schneeberger K."/>
        </authorList>
    </citation>
    <scope>NUCLEOTIDE SEQUENCE [LARGE SCALE GENOMIC DNA]</scope>
    <source>
        <strain evidence="1">SolTubOtavaFocal</strain>
        <tissue evidence="1">Leaves</tissue>
    </source>
</reference>
<dbReference type="Gene3D" id="3.50.50.60">
    <property type="entry name" value="FAD/NAD(P)-binding domain"/>
    <property type="match status" value="1"/>
</dbReference>
<dbReference type="PRINTS" id="PR00419">
    <property type="entry name" value="ADXRDTASE"/>
</dbReference>
<dbReference type="Pfam" id="PF13450">
    <property type="entry name" value="NAD_binding_8"/>
    <property type="match status" value="1"/>
</dbReference>
<sequence>MKVAVIGAGISGLVAAYELAKSGVKVVVYEKEHYLGGHAKTVTVNDIDLDLGFMVFNGVSMIRGCLSKLIK</sequence>
<comment type="caution">
    <text evidence="1">The sequence shown here is derived from an EMBL/GenBank/DDBJ whole genome shotgun (WGS) entry which is preliminary data.</text>
</comment>
<name>A0ABQ7U009_SOLTU</name>
<dbReference type="EMBL" id="JAIVGD010000028">
    <property type="protein sequence ID" value="KAH0738995.1"/>
    <property type="molecule type" value="Genomic_DNA"/>
</dbReference>
<dbReference type="InterPro" id="IPR050464">
    <property type="entry name" value="Zeta_carotene_desat/Oxidored"/>
</dbReference>
<protein>
    <submittedName>
        <fullName evidence="1">Uncharacterized protein</fullName>
    </submittedName>
</protein>
<evidence type="ECO:0000313" key="2">
    <source>
        <dbReference type="Proteomes" id="UP000826656"/>
    </source>
</evidence>
<dbReference type="Proteomes" id="UP000826656">
    <property type="component" value="Unassembled WGS sequence"/>
</dbReference>
<gene>
    <name evidence="1" type="ORF">KY290_037700</name>
</gene>
<dbReference type="SUPFAM" id="SSF51905">
    <property type="entry name" value="FAD/NAD(P)-binding domain"/>
    <property type="match status" value="1"/>
</dbReference>
<proteinExistence type="predicted"/>
<keyword evidence="2" id="KW-1185">Reference proteome</keyword>
<organism evidence="1 2">
    <name type="scientific">Solanum tuberosum</name>
    <name type="common">Potato</name>
    <dbReference type="NCBI Taxonomy" id="4113"/>
    <lineage>
        <taxon>Eukaryota</taxon>
        <taxon>Viridiplantae</taxon>
        <taxon>Streptophyta</taxon>
        <taxon>Embryophyta</taxon>
        <taxon>Tracheophyta</taxon>
        <taxon>Spermatophyta</taxon>
        <taxon>Magnoliopsida</taxon>
        <taxon>eudicotyledons</taxon>
        <taxon>Gunneridae</taxon>
        <taxon>Pentapetalae</taxon>
        <taxon>asterids</taxon>
        <taxon>lamiids</taxon>
        <taxon>Solanales</taxon>
        <taxon>Solanaceae</taxon>
        <taxon>Solanoideae</taxon>
        <taxon>Solaneae</taxon>
        <taxon>Solanum</taxon>
    </lineage>
</organism>
<dbReference type="PANTHER" id="PTHR42923">
    <property type="entry name" value="PROTOPORPHYRINOGEN OXIDASE"/>
    <property type="match status" value="1"/>
</dbReference>